<dbReference type="Proteomes" id="UP001432322">
    <property type="component" value="Unassembled WGS sequence"/>
</dbReference>
<feature type="chain" id="PRO_5043585426" evidence="5">
    <location>
        <begin position="20"/>
        <end position="140"/>
    </location>
</feature>
<evidence type="ECO:0000256" key="1">
    <source>
        <dbReference type="ARBA" id="ARBA00004613"/>
    </source>
</evidence>
<feature type="signal peptide" evidence="5">
    <location>
        <begin position="1"/>
        <end position="19"/>
    </location>
</feature>
<dbReference type="InterPro" id="IPR001534">
    <property type="entry name" value="Transthyretin-like"/>
</dbReference>
<dbReference type="GO" id="GO:0009986">
    <property type="term" value="C:cell surface"/>
    <property type="evidence" value="ECO:0007669"/>
    <property type="project" value="InterPro"/>
</dbReference>
<evidence type="ECO:0000256" key="5">
    <source>
        <dbReference type="SAM" id="SignalP"/>
    </source>
</evidence>
<keyword evidence="4 5" id="KW-0732">Signal</keyword>
<keyword evidence="7" id="KW-1185">Reference proteome</keyword>
<name>A0AAV5W205_9BILA</name>
<evidence type="ECO:0000256" key="3">
    <source>
        <dbReference type="ARBA" id="ARBA00022525"/>
    </source>
</evidence>
<comment type="similarity">
    <text evidence="2">Belongs to the nematode transthyretin-like family.</text>
</comment>
<dbReference type="PANTHER" id="PTHR21700">
    <property type="entry name" value="TRANSTHYRETIN-LIKE FAMILY PROTEIN-RELATED"/>
    <property type="match status" value="1"/>
</dbReference>
<dbReference type="Gene3D" id="2.60.40.3330">
    <property type="match status" value="1"/>
</dbReference>
<sequence length="140" mass="15948">MMKPVIFALLVALLGFSEAKMQNVTVQGIAVCEKYRLPNALVELWEKDTFDPNDLLDSVFTNEQGEFKLKGGEDEIGNIEPFIRVTHKCKTSVQPDKVCTRKTEYFVPKSSINDIRLHRYVTLDIVAKEEKGEECVKPKL</sequence>
<evidence type="ECO:0000256" key="2">
    <source>
        <dbReference type="ARBA" id="ARBA00010112"/>
    </source>
</evidence>
<organism evidence="6 7">
    <name type="scientific">Pristionchus fissidentatus</name>
    <dbReference type="NCBI Taxonomy" id="1538716"/>
    <lineage>
        <taxon>Eukaryota</taxon>
        <taxon>Metazoa</taxon>
        <taxon>Ecdysozoa</taxon>
        <taxon>Nematoda</taxon>
        <taxon>Chromadorea</taxon>
        <taxon>Rhabditida</taxon>
        <taxon>Rhabditina</taxon>
        <taxon>Diplogasteromorpha</taxon>
        <taxon>Diplogasteroidea</taxon>
        <taxon>Neodiplogasteridae</taxon>
        <taxon>Pristionchus</taxon>
    </lineage>
</organism>
<dbReference type="PANTHER" id="PTHR21700:SF30">
    <property type="entry name" value="TRANSTHYRETIN-LIKE FAMILY PROTEIN"/>
    <property type="match status" value="1"/>
</dbReference>
<dbReference type="EMBL" id="BTSY01000004">
    <property type="protein sequence ID" value="GMT26161.1"/>
    <property type="molecule type" value="Genomic_DNA"/>
</dbReference>
<dbReference type="InterPro" id="IPR038479">
    <property type="entry name" value="Transthyretin-like_sf"/>
</dbReference>
<keyword evidence="3" id="KW-0964">Secreted</keyword>
<reference evidence="6" key="1">
    <citation type="submission" date="2023-10" db="EMBL/GenBank/DDBJ databases">
        <title>Genome assembly of Pristionchus species.</title>
        <authorList>
            <person name="Yoshida K."/>
            <person name="Sommer R.J."/>
        </authorList>
    </citation>
    <scope>NUCLEOTIDE SEQUENCE</scope>
    <source>
        <strain evidence="6">RS5133</strain>
    </source>
</reference>
<dbReference type="AlphaFoldDB" id="A0AAV5W205"/>
<dbReference type="Pfam" id="PF01060">
    <property type="entry name" value="TTR-52"/>
    <property type="match status" value="1"/>
</dbReference>
<proteinExistence type="inferred from homology"/>
<evidence type="ECO:0000313" key="7">
    <source>
        <dbReference type="Proteomes" id="UP001432322"/>
    </source>
</evidence>
<protein>
    <submittedName>
        <fullName evidence="6">Uncharacterized protein</fullName>
    </submittedName>
</protein>
<accession>A0AAV5W205</accession>
<evidence type="ECO:0000256" key="4">
    <source>
        <dbReference type="ARBA" id="ARBA00022729"/>
    </source>
</evidence>
<comment type="caution">
    <text evidence="6">The sequence shown here is derived from an EMBL/GenBank/DDBJ whole genome shotgun (WGS) entry which is preliminary data.</text>
</comment>
<gene>
    <name evidence="6" type="ORF">PFISCL1PPCAC_17458</name>
</gene>
<evidence type="ECO:0000313" key="6">
    <source>
        <dbReference type="EMBL" id="GMT26161.1"/>
    </source>
</evidence>
<comment type="subcellular location">
    <subcellularLocation>
        <location evidence="1">Secreted</location>
    </subcellularLocation>
</comment>
<dbReference type="GO" id="GO:0005576">
    <property type="term" value="C:extracellular region"/>
    <property type="evidence" value="ECO:0007669"/>
    <property type="project" value="UniProtKB-SubCell"/>
</dbReference>